<dbReference type="GO" id="GO:0016020">
    <property type="term" value="C:membrane"/>
    <property type="evidence" value="ECO:0007669"/>
    <property type="project" value="TreeGrafter"/>
</dbReference>
<evidence type="ECO:0000313" key="2">
    <source>
        <dbReference type="EMBL" id="SDS35171.1"/>
    </source>
</evidence>
<accession>A0A1H1RHF7</accession>
<dbReference type="AlphaFoldDB" id="A0A1H1RHF7"/>
<evidence type="ECO:0000259" key="1">
    <source>
        <dbReference type="Pfam" id="PF00561"/>
    </source>
</evidence>
<dbReference type="PANTHER" id="PTHR43798">
    <property type="entry name" value="MONOACYLGLYCEROL LIPASE"/>
    <property type="match status" value="1"/>
</dbReference>
<dbReference type="PRINTS" id="PR00111">
    <property type="entry name" value="ABHYDROLASE"/>
</dbReference>
<organism evidence="2 3">
    <name type="scientific">Pseudomonas oryzae</name>
    <dbReference type="NCBI Taxonomy" id="1392877"/>
    <lineage>
        <taxon>Bacteria</taxon>
        <taxon>Pseudomonadati</taxon>
        <taxon>Pseudomonadota</taxon>
        <taxon>Gammaproteobacteria</taxon>
        <taxon>Pseudomonadales</taxon>
        <taxon>Pseudomonadaceae</taxon>
        <taxon>Pseudomonas</taxon>
    </lineage>
</organism>
<proteinExistence type="predicted"/>
<reference evidence="3" key="1">
    <citation type="submission" date="2016-10" db="EMBL/GenBank/DDBJ databases">
        <authorList>
            <person name="Varghese N."/>
            <person name="Submissions S."/>
        </authorList>
    </citation>
    <scope>NUCLEOTIDE SEQUENCE [LARGE SCALE GENOMIC DNA]</scope>
    <source>
        <strain evidence="3">KCTC 32247</strain>
    </source>
</reference>
<dbReference type="OrthoDB" id="9779853at2"/>
<dbReference type="InterPro" id="IPR000073">
    <property type="entry name" value="AB_hydrolase_1"/>
</dbReference>
<dbReference type="InterPro" id="IPR050266">
    <property type="entry name" value="AB_hydrolase_sf"/>
</dbReference>
<gene>
    <name evidence="2" type="ORF">SAMN05216221_1631</name>
</gene>
<dbReference type="STRING" id="1392877.SAMN05216221_1631"/>
<dbReference type="Proteomes" id="UP000243359">
    <property type="component" value="Chromosome I"/>
</dbReference>
<dbReference type="RefSeq" id="WP_090348466.1">
    <property type="nucleotide sequence ID" value="NZ_LT629751.1"/>
</dbReference>
<dbReference type="Gene3D" id="3.40.50.1820">
    <property type="entry name" value="alpha/beta hydrolase"/>
    <property type="match status" value="1"/>
</dbReference>
<name>A0A1H1RHF7_9PSED</name>
<sequence length="270" mass="30227">MQLAVTSQDLWIETPAGRIFVRHWTPLGADPAAPHAPVVLFHDSLGCVELWRDFPQRLAATTGREVIAYDRLGFGRSDPHPGDWSNRFIRDEAERYFPQLLEALDIGPFVALGHSVGGIMAATSAARHPQRCQALITLSALAFVEERTRQGIRFAKQEFAKPGQLERLQKYHGEQANWVLAAWTETWLADSFADWTLESHAPSLACPHLVIHGKQDEYGSLLHPERLARLTDAGSESLILDQCSHFPHREEPERVLDAVGRFLARHAGAH</sequence>
<evidence type="ECO:0000313" key="3">
    <source>
        <dbReference type="Proteomes" id="UP000243359"/>
    </source>
</evidence>
<protein>
    <submittedName>
        <fullName evidence="2">Pimeloyl-ACP methyl ester carboxylesterase</fullName>
    </submittedName>
</protein>
<dbReference type="SUPFAM" id="SSF53474">
    <property type="entry name" value="alpha/beta-Hydrolases"/>
    <property type="match status" value="1"/>
</dbReference>
<dbReference type="EMBL" id="LT629751">
    <property type="protein sequence ID" value="SDS35171.1"/>
    <property type="molecule type" value="Genomic_DNA"/>
</dbReference>
<dbReference type="PANTHER" id="PTHR43798:SF33">
    <property type="entry name" value="HYDROLASE, PUTATIVE (AFU_ORTHOLOGUE AFUA_2G14860)-RELATED"/>
    <property type="match status" value="1"/>
</dbReference>
<dbReference type="Pfam" id="PF00561">
    <property type="entry name" value="Abhydrolase_1"/>
    <property type="match status" value="1"/>
</dbReference>
<keyword evidence="3" id="KW-1185">Reference proteome</keyword>
<dbReference type="InterPro" id="IPR029058">
    <property type="entry name" value="AB_hydrolase_fold"/>
</dbReference>
<feature type="domain" description="AB hydrolase-1" evidence="1">
    <location>
        <begin position="37"/>
        <end position="159"/>
    </location>
</feature>